<dbReference type="Pfam" id="PF19131">
    <property type="entry name" value="DUF5814"/>
    <property type="match status" value="1"/>
</dbReference>
<evidence type="ECO:0000313" key="1">
    <source>
        <dbReference type="EMBL" id="MDE4907571.1"/>
    </source>
</evidence>
<name>A0A9Q4PWN7_9EURY</name>
<protein>
    <submittedName>
        <fullName evidence="1">DUF5814 domain-containing protein</fullName>
    </submittedName>
</protein>
<accession>A0A9Q4PWN7</accession>
<organism evidence="1 2">
    <name type="scientific">Methanogenium marinum</name>
    <dbReference type="NCBI Taxonomy" id="348610"/>
    <lineage>
        <taxon>Archaea</taxon>
        <taxon>Methanobacteriati</taxon>
        <taxon>Methanobacteriota</taxon>
        <taxon>Stenosarchaea group</taxon>
        <taxon>Methanomicrobia</taxon>
        <taxon>Methanomicrobiales</taxon>
        <taxon>Methanomicrobiaceae</taxon>
        <taxon>Methanogenium</taxon>
    </lineage>
</organism>
<keyword evidence="2" id="KW-1185">Reference proteome</keyword>
<sequence>MIAAKARFRNAKKLQRIAGYRVPEFAFNGAFMDILVSSLDYDSLDRILRSQIIQFYKDFLECKCKESPQCGCPERKFAMKILELRSLGLDHRHISEILMDDYGVEIYPADILSFLEDSVHTLEAIRDVARIEGKEKLLQKTVDSIREIEGK</sequence>
<evidence type="ECO:0000313" key="2">
    <source>
        <dbReference type="Proteomes" id="UP001143747"/>
    </source>
</evidence>
<gene>
    <name evidence="1" type="ORF">L0665_02950</name>
</gene>
<comment type="caution">
    <text evidence="1">The sequence shown here is derived from an EMBL/GenBank/DDBJ whole genome shotgun (WGS) entry which is preliminary data.</text>
</comment>
<proteinExistence type="predicted"/>
<dbReference type="Proteomes" id="UP001143747">
    <property type="component" value="Unassembled WGS sequence"/>
</dbReference>
<reference evidence="1" key="1">
    <citation type="submission" date="2022-01" db="EMBL/GenBank/DDBJ databases">
        <title>Draft genome of Methanogenium marinum DSM 15558.</title>
        <authorList>
            <person name="Chen S.-C."/>
            <person name="You Y.-T."/>
        </authorList>
    </citation>
    <scope>NUCLEOTIDE SEQUENCE</scope>
    <source>
        <strain evidence="1">DSM 15558</strain>
    </source>
</reference>
<dbReference type="EMBL" id="JAKELO010000002">
    <property type="protein sequence ID" value="MDE4907571.1"/>
    <property type="molecule type" value="Genomic_DNA"/>
</dbReference>
<dbReference type="InterPro" id="IPR043852">
    <property type="entry name" value="DUF5814"/>
</dbReference>
<dbReference type="AlphaFoldDB" id="A0A9Q4PWN7"/>
<dbReference type="RefSeq" id="WP_274924219.1">
    <property type="nucleotide sequence ID" value="NZ_JAKELO010000002.1"/>
</dbReference>